<evidence type="ECO:0000313" key="2">
    <source>
        <dbReference type="Proteomes" id="UP000005466"/>
    </source>
</evidence>
<accession>F3CKT3</accession>
<sequence length="71" mass="7783">MTALLQGFIRTLNAGQCALGDLQGLSLLGEKLLLRMLILLQLPRLGEQARIVTVQLSQLVLFDDQGLLQLP</sequence>
<comment type="caution">
    <text evidence="1">The sequence shown here is derived from an EMBL/GenBank/DDBJ whole genome shotgun (WGS) entry which is preliminary data.</text>
</comment>
<proteinExistence type="predicted"/>
<name>F3CKT3_PSESG</name>
<dbReference type="Proteomes" id="UP000005466">
    <property type="component" value="Unassembled WGS sequence"/>
</dbReference>
<organism evidence="1 2">
    <name type="scientific">Pseudomonas savastanoi pv. glycinea str. race 4</name>
    <dbReference type="NCBI Taxonomy" id="875330"/>
    <lineage>
        <taxon>Bacteria</taxon>
        <taxon>Pseudomonadati</taxon>
        <taxon>Pseudomonadota</taxon>
        <taxon>Gammaproteobacteria</taxon>
        <taxon>Pseudomonadales</taxon>
        <taxon>Pseudomonadaceae</taxon>
        <taxon>Pseudomonas</taxon>
    </lineage>
</organism>
<dbReference type="EMBL" id="ADWY01004419">
    <property type="protein sequence ID" value="EGH19875.1"/>
    <property type="molecule type" value="Genomic_DNA"/>
</dbReference>
<dbReference type="HOGENOM" id="CLU_2737028_0_0_6"/>
<dbReference type="AlphaFoldDB" id="F3CKT3"/>
<gene>
    <name evidence="1" type="ORF">Pgy4_43847</name>
</gene>
<protein>
    <submittedName>
        <fullName evidence="1">Uncharacterized protein</fullName>
    </submittedName>
</protein>
<dbReference type="BioCyc" id="PSYR875330:G11XH-1694-MONOMER"/>
<reference evidence="1 2" key="1">
    <citation type="journal article" date="2011" name="PLoS Pathog.">
        <title>Dynamic evolution of pathogenicity revealed by sequencing and comparative genomics of 19 Pseudomonas syringae isolates.</title>
        <authorList>
            <person name="Baltrus D.A."/>
            <person name="Nishimura M.T."/>
            <person name="Romanchuk A."/>
            <person name="Chang J.H."/>
            <person name="Mukhtar M.S."/>
            <person name="Cherkis K."/>
            <person name="Roach J."/>
            <person name="Grant S.R."/>
            <person name="Jones C.D."/>
            <person name="Dangl J.L."/>
        </authorList>
    </citation>
    <scope>NUCLEOTIDE SEQUENCE [LARGE SCALE GENOMIC DNA]</scope>
    <source>
        <strain evidence="2">race 4</strain>
    </source>
</reference>
<evidence type="ECO:0000313" key="1">
    <source>
        <dbReference type="EMBL" id="EGH19875.1"/>
    </source>
</evidence>